<comment type="caution">
    <text evidence="1">The sequence shown here is derived from an EMBL/GenBank/DDBJ whole genome shotgun (WGS) entry which is preliminary data.</text>
</comment>
<sequence length="173" mass="20460">MRVKCELDMCKNNKDGVCNLKEISIRKYYDSEMGYFDGGKCSNYKPKQSYLDEESERTFRLMKISEGTYYAVRRNVYDRVDVEYIVRKYPKIKMLITDNLMYIGSPKSDRFWIYDIEDGNITLTSTCTKYNELITKDMLKFTCDYIRNIPNNFDTVGCLTSIVYKMIKKGINL</sequence>
<dbReference type="RefSeq" id="WP_278468512.1">
    <property type="nucleotide sequence ID" value="NZ_JAGZMU010000008.1"/>
</dbReference>
<gene>
    <name evidence="1" type="ORF">KHZ90_09770</name>
</gene>
<name>A0A942WRC2_VEIPA</name>
<dbReference type="AlphaFoldDB" id="A0A942WRC2"/>
<dbReference type="EMBL" id="JAGZMU010000008">
    <property type="protein sequence ID" value="MBS4894043.1"/>
    <property type="molecule type" value="Genomic_DNA"/>
</dbReference>
<reference evidence="1" key="1">
    <citation type="submission" date="2021-02" db="EMBL/GenBank/DDBJ databases">
        <title>Infant gut strain persistence is associated with maternal origin, phylogeny, and functional potential including surface adhesion and iron acquisition.</title>
        <authorList>
            <person name="Lou Y.C."/>
        </authorList>
    </citation>
    <scope>NUCLEOTIDE SEQUENCE</scope>
    <source>
        <strain evidence="1">L3_108_031G1_dasL3_108_031G1_concoct_20</strain>
    </source>
</reference>
<accession>A0A942WRC2</accession>
<proteinExistence type="predicted"/>
<organism evidence="1 2">
    <name type="scientific">Veillonella parvula</name>
    <name type="common">Staphylococcus parvulus</name>
    <dbReference type="NCBI Taxonomy" id="29466"/>
    <lineage>
        <taxon>Bacteria</taxon>
        <taxon>Bacillati</taxon>
        <taxon>Bacillota</taxon>
        <taxon>Negativicutes</taxon>
        <taxon>Veillonellales</taxon>
        <taxon>Veillonellaceae</taxon>
        <taxon>Veillonella</taxon>
    </lineage>
</organism>
<evidence type="ECO:0000313" key="1">
    <source>
        <dbReference type="EMBL" id="MBS4894043.1"/>
    </source>
</evidence>
<dbReference type="Proteomes" id="UP000778864">
    <property type="component" value="Unassembled WGS sequence"/>
</dbReference>
<evidence type="ECO:0000313" key="2">
    <source>
        <dbReference type="Proteomes" id="UP000778864"/>
    </source>
</evidence>
<protein>
    <recommendedName>
        <fullName evidence="3">DUF1540 domain-containing protein</fullName>
    </recommendedName>
</protein>
<evidence type="ECO:0008006" key="3">
    <source>
        <dbReference type="Google" id="ProtNLM"/>
    </source>
</evidence>